<keyword evidence="5" id="KW-1185">Reference proteome</keyword>
<comment type="caution">
    <text evidence="4">The sequence shown here is derived from an EMBL/GenBank/DDBJ whole genome shotgun (WGS) entry which is preliminary data.</text>
</comment>
<dbReference type="PANTHER" id="PTHR24321">
    <property type="entry name" value="DEHYDROGENASES, SHORT CHAIN"/>
    <property type="match status" value="1"/>
</dbReference>
<proteinExistence type="inferred from homology"/>
<evidence type="ECO:0000256" key="1">
    <source>
        <dbReference type="ARBA" id="ARBA00006484"/>
    </source>
</evidence>
<keyword evidence="3" id="KW-0560">Oxidoreductase</keyword>
<evidence type="ECO:0000256" key="3">
    <source>
        <dbReference type="ARBA" id="ARBA00023002"/>
    </source>
</evidence>
<dbReference type="PRINTS" id="PR00081">
    <property type="entry name" value="GDHRDH"/>
</dbReference>
<dbReference type="FunFam" id="3.40.50.720:FF:000084">
    <property type="entry name" value="Short-chain dehydrogenase reductase"/>
    <property type="match status" value="1"/>
</dbReference>
<dbReference type="SUPFAM" id="SSF51735">
    <property type="entry name" value="NAD(P)-binding Rossmann-fold domains"/>
    <property type="match status" value="1"/>
</dbReference>
<dbReference type="AlphaFoldDB" id="A0A166WUF5"/>
<dbReference type="GO" id="GO:0016491">
    <property type="term" value="F:oxidoreductase activity"/>
    <property type="evidence" value="ECO:0007669"/>
    <property type="project" value="UniProtKB-KW"/>
</dbReference>
<gene>
    <name evidence="4" type="ORF">CT0861_00236</name>
</gene>
<dbReference type="Proteomes" id="UP000076552">
    <property type="component" value="Unassembled WGS sequence"/>
</dbReference>
<sequence length="252" mass="26654">MASSFSDRVIIVIGSASGMGLATANTLLAEGAKVGMSDINGIILDKAIKELDTEQQSRIFFRTSDVTNRQSVRDFLQETKAHFGKVDGVANFAGCGGHQLGTESVWETSDEEFDFITSLNIRGAFHVLAETLKPGFLSHGGSFVHIGSMYALQGFYKGAVFAASKHASLGMVRSAAKEVGDRARVNCVLPLLSGAIDTPMHRANLARVPKDFPAPVTVGNAQEVADVTVFLLSEKSTFVNGAAWSVDGGAGL</sequence>
<reference evidence="4 5" key="1">
    <citation type="submission" date="2015-06" db="EMBL/GenBank/DDBJ databases">
        <title>Survival trade-offs in plant roots during colonization by closely related pathogenic and mutualistic fungi.</title>
        <authorList>
            <person name="Hacquard S."/>
            <person name="Kracher B."/>
            <person name="Hiruma K."/>
            <person name="Weinman A."/>
            <person name="Muench P."/>
            <person name="Garrido Oter R."/>
            <person name="Ver Loren van Themaat E."/>
            <person name="Dallerey J.-F."/>
            <person name="Damm U."/>
            <person name="Henrissat B."/>
            <person name="Lespinet O."/>
            <person name="Thon M."/>
            <person name="Kemen E."/>
            <person name="McHardy A.C."/>
            <person name="Schulze-Lefert P."/>
            <person name="O'Connell R.J."/>
        </authorList>
    </citation>
    <scope>NUCLEOTIDE SEQUENCE [LARGE SCALE GENOMIC DNA]</scope>
    <source>
        <strain evidence="4 5">0861</strain>
    </source>
</reference>
<dbReference type="InterPro" id="IPR002347">
    <property type="entry name" value="SDR_fam"/>
</dbReference>
<dbReference type="InterPro" id="IPR036291">
    <property type="entry name" value="NAD(P)-bd_dom_sf"/>
</dbReference>
<comment type="similarity">
    <text evidence="1">Belongs to the short-chain dehydrogenases/reductases (SDR) family.</text>
</comment>
<dbReference type="EMBL" id="LFIV01000019">
    <property type="protein sequence ID" value="KZL76003.1"/>
    <property type="molecule type" value="Genomic_DNA"/>
</dbReference>
<dbReference type="STRING" id="708197.A0A166WUF5"/>
<accession>A0A166WUF5</accession>
<evidence type="ECO:0000313" key="5">
    <source>
        <dbReference type="Proteomes" id="UP000076552"/>
    </source>
</evidence>
<dbReference type="Pfam" id="PF13561">
    <property type="entry name" value="adh_short_C2"/>
    <property type="match status" value="1"/>
</dbReference>
<dbReference type="CDD" id="cd05233">
    <property type="entry name" value="SDR_c"/>
    <property type="match status" value="1"/>
</dbReference>
<evidence type="ECO:0000313" key="4">
    <source>
        <dbReference type="EMBL" id="KZL76003.1"/>
    </source>
</evidence>
<dbReference type="Gene3D" id="3.40.50.720">
    <property type="entry name" value="NAD(P)-binding Rossmann-like Domain"/>
    <property type="match status" value="1"/>
</dbReference>
<organism evidence="4 5">
    <name type="scientific">Colletotrichum tofieldiae</name>
    <dbReference type="NCBI Taxonomy" id="708197"/>
    <lineage>
        <taxon>Eukaryota</taxon>
        <taxon>Fungi</taxon>
        <taxon>Dikarya</taxon>
        <taxon>Ascomycota</taxon>
        <taxon>Pezizomycotina</taxon>
        <taxon>Sordariomycetes</taxon>
        <taxon>Hypocreomycetidae</taxon>
        <taxon>Glomerellales</taxon>
        <taxon>Glomerellaceae</taxon>
        <taxon>Colletotrichum</taxon>
        <taxon>Colletotrichum spaethianum species complex</taxon>
    </lineage>
</organism>
<keyword evidence="2" id="KW-0521">NADP</keyword>
<evidence type="ECO:0000256" key="2">
    <source>
        <dbReference type="ARBA" id="ARBA00022857"/>
    </source>
</evidence>
<name>A0A166WUF5_9PEZI</name>
<protein>
    <submittedName>
        <fullName evidence="4">Short-chain dehydrogenase</fullName>
    </submittedName>
</protein>
<dbReference type="PANTHER" id="PTHR24321:SF8">
    <property type="entry name" value="ESTRADIOL 17-BETA-DEHYDROGENASE 8-RELATED"/>
    <property type="match status" value="1"/>
</dbReference>